<gene>
    <name evidence="2" type="ORF">BO94DRAFT_496071</name>
</gene>
<comment type="caution">
    <text evidence="2">The sequence shown here is derived from an EMBL/GenBank/DDBJ whole genome shotgun (WGS) entry which is preliminary data.</text>
</comment>
<dbReference type="OrthoDB" id="5343429at2759"/>
<proteinExistence type="predicted"/>
<dbReference type="AlphaFoldDB" id="A0A317W9Q6"/>
<accession>A0A317W9Q6</accession>
<dbReference type="Proteomes" id="UP000246702">
    <property type="component" value="Unassembled WGS sequence"/>
</dbReference>
<name>A0A317W9Q6_9EURO</name>
<dbReference type="GeneID" id="37111423"/>
<organism evidence="2 3">
    <name type="scientific">Aspergillus sclerotioniger CBS 115572</name>
    <dbReference type="NCBI Taxonomy" id="1450535"/>
    <lineage>
        <taxon>Eukaryota</taxon>
        <taxon>Fungi</taxon>
        <taxon>Dikarya</taxon>
        <taxon>Ascomycota</taxon>
        <taxon>Pezizomycotina</taxon>
        <taxon>Eurotiomycetes</taxon>
        <taxon>Eurotiomycetidae</taxon>
        <taxon>Eurotiales</taxon>
        <taxon>Aspergillaceae</taxon>
        <taxon>Aspergillus</taxon>
        <taxon>Aspergillus subgen. Circumdati</taxon>
    </lineage>
</organism>
<reference evidence="2 3" key="1">
    <citation type="submission" date="2016-12" db="EMBL/GenBank/DDBJ databases">
        <title>The genomes of Aspergillus section Nigri reveals drivers in fungal speciation.</title>
        <authorList>
            <consortium name="DOE Joint Genome Institute"/>
            <person name="Vesth T.C."/>
            <person name="Nybo J."/>
            <person name="Theobald S."/>
            <person name="Brandl J."/>
            <person name="Frisvad J.C."/>
            <person name="Nielsen K.F."/>
            <person name="Lyhne E.K."/>
            <person name="Kogle M.E."/>
            <person name="Kuo A."/>
            <person name="Riley R."/>
            <person name="Clum A."/>
            <person name="Nolan M."/>
            <person name="Lipzen A."/>
            <person name="Salamov A."/>
            <person name="Henrissat B."/>
            <person name="Wiebenga A."/>
            <person name="De Vries R.P."/>
            <person name="Grigoriev I.V."/>
            <person name="Mortensen U.H."/>
            <person name="Andersen M.R."/>
            <person name="Baker S.E."/>
        </authorList>
    </citation>
    <scope>NUCLEOTIDE SEQUENCE [LARGE SCALE GENOMIC DNA]</scope>
    <source>
        <strain evidence="2 3">CBS 115572</strain>
    </source>
</reference>
<keyword evidence="3" id="KW-1185">Reference proteome</keyword>
<dbReference type="EMBL" id="MSFK01000020">
    <property type="protein sequence ID" value="PWY81708.1"/>
    <property type="molecule type" value="Genomic_DNA"/>
</dbReference>
<sequence length="570" mass="63680">MACLLNKLTDRILFGDTAKKIDKYFRTATPDSVLQDLYNSYLVQKQPTAYRAQIIFEASCVRASPPLKPYWTKECLQSHIAKVHPDTTFPEPAIDVLWSCFYFYAYYPFPRENCNGGKLELSAFQRALTLLALRGTSLLGSVDEFGYGGVYWRDHDSPGVCVPNINRIFRSIGKVSHKVNKASEIVAPSTFIIDDAMDVLATTHPYHVKFHPYDSQLRGVAERLLEGRIPQYQVKSDDLVTLVSLVLRLRVHKPTWGEEGGDFRYGSFDNSSPQNDELAEALVQAFRAGPQGLLAPDCMLLAIYILPNLEPSFHQMWAAIFQPHKPADIPAIGAELSPDSSMDNILRAVSLLIPPYEAPRRVWAGREIDPVTFDASYHSPNQESLNSLSVKHIIQHITNDEHLQASHLVLILGTRSHIMAPVVVGAFFPKTASSTITEDEKRDTPGELKLPHPDVLFQLQPTFTVLRRSGQNTSISDEARVADVDSPAHPYWIGSTLQSNGGLKIDPVTREGIFMRPTIGAPDQDTGLFEETASGNENDDDVDRSTKFTVTDLVIFRVNGGPKQKYWQTQ</sequence>
<evidence type="ECO:0000313" key="3">
    <source>
        <dbReference type="Proteomes" id="UP000246702"/>
    </source>
</evidence>
<evidence type="ECO:0000256" key="1">
    <source>
        <dbReference type="SAM" id="MobiDB-lite"/>
    </source>
</evidence>
<protein>
    <submittedName>
        <fullName evidence="2">Uncharacterized protein</fullName>
    </submittedName>
</protein>
<dbReference type="RefSeq" id="XP_025465776.1">
    <property type="nucleotide sequence ID" value="XM_025609280.1"/>
</dbReference>
<evidence type="ECO:0000313" key="2">
    <source>
        <dbReference type="EMBL" id="PWY81708.1"/>
    </source>
</evidence>
<feature type="region of interest" description="Disordered" evidence="1">
    <location>
        <begin position="517"/>
        <end position="543"/>
    </location>
</feature>